<dbReference type="EMBL" id="LJGU01000102">
    <property type="protein sequence ID" value="OEV05282.1"/>
    <property type="molecule type" value="Genomic_DNA"/>
</dbReference>
<accession>A0A1E7KMT4</accession>
<gene>
    <name evidence="1" type="ORF">AN216_03665</name>
</gene>
<dbReference type="RefSeq" id="WP_070195132.1">
    <property type="nucleotide sequence ID" value="NZ_LJGU01000102.1"/>
</dbReference>
<dbReference type="InterPro" id="IPR028961">
    <property type="entry name" value="Imm21"/>
</dbReference>
<proteinExistence type="predicted"/>
<name>A0A1E7KMT4_9ACTN</name>
<sequence>MISRDELLPWLISAGGPFIAVPDSVRDQWRGVDPNSDLEGAHDSWGDYGRACQATAGEDAEHYAAVIEVGGAEALVLGEGKGSATFLPDR</sequence>
<protein>
    <submittedName>
        <fullName evidence="1">Uncharacterized protein</fullName>
    </submittedName>
</protein>
<organism evidence="1 2">
    <name type="scientific">Streptomyces oceani</name>
    <dbReference type="NCBI Taxonomy" id="1075402"/>
    <lineage>
        <taxon>Bacteria</taxon>
        <taxon>Bacillati</taxon>
        <taxon>Actinomycetota</taxon>
        <taxon>Actinomycetes</taxon>
        <taxon>Kitasatosporales</taxon>
        <taxon>Streptomycetaceae</taxon>
        <taxon>Streptomyces</taxon>
    </lineage>
</organism>
<dbReference type="Pfam" id="PF15589">
    <property type="entry name" value="Imm21"/>
    <property type="match status" value="1"/>
</dbReference>
<evidence type="ECO:0000313" key="2">
    <source>
        <dbReference type="Proteomes" id="UP000176101"/>
    </source>
</evidence>
<dbReference type="AlphaFoldDB" id="A0A1E7KMT4"/>
<reference evidence="1 2" key="1">
    <citation type="journal article" date="2016" name="Front. Microbiol.">
        <title>Comparative Genomics Analysis of Streptomyces Species Reveals Their Adaptation to the Marine Environment and Their Diversity at the Genomic Level.</title>
        <authorList>
            <person name="Tian X."/>
            <person name="Zhang Z."/>
            <person name="Yang T."/>
            <person name="Chen M."/>
            <person name="Li J."/>
            <person name="Chen F."/>
            <person name="Yang J."/>
            <person name="Li W."/>
            <person name="Zhang B."/>
            <person name="Zhang Z."/>
            <person name="Wu J."/>
            <person name="Zhang C."/>
            <person name="Long L."/>
            <person name="Xiao J."/>
        </authorList>
    </citation>
    <scope>NUCLEOTIDE SEQUENCE [LARGE SCALE GENOMIC DNA]</scope>
    <source>
        <strain evidence="1 2">SCSIO 02100</strain>
    </source>
</reference>
<comment type="caution">
    <text evidence="1">The sequence shown here is derived from an EMBL/GenBank/DDBJ whole genome shotgun (WGS) entry which is preliminary data.</text>
</comment>
<dbReference type="PATRIC" id="fig|1075402.3.peg.3379"/>
<evidence type="ECO:0000313" key="1">
    <source>
        <dbReference type="EMBL" id="OEV05282.1"/>
    </source>
</evidence>
<keyword evidence="2" id="KW-1185">Reference proteome</keyword>
<dbReference type="Proteomes" id="UP000176101">
    <property type="component" value="Unassembled WGS sequence"/>
</dbReference>